<evidence type="ECO:0000256" key="3">
    <source>
        <dbReference type="ARBA" id="ARBA00010088"/>
    </source>
</evidence>
<organism evidence="12 13">
    <name type="scientific">Spirilliplanes yamanashiensis</name>
    <dbReference type="NCBI Taxonomy" id="42233"/>
    <lineage>
        <taxon>Bacteria</taxon>
        <taxon>Bacillati</taxon>
        <taxon>Actinomycetota</taxon>
        <taxon>Actinomycetes</taxon>
        <taxon>Micromonosporales</taxon>
        <taxon>Micromonosporaceae</taxon>
        <taxon>Spirilliplanes</taxon>
    </lineage>
</organism>
<feature type="active site" description="Nucleophile" evidence="9">
    <location>
        <position position="115"/>
    </location>
</feature>
<dbReference type="GO" id="GO:0006508">
    <property type="term" value="P:proteolysis"/>
    <property type="evidence" value="ECO:0007669"/>
    <property type="project" value="UniProtKB-KW"/>
</dbReference>
<dbReference type="AlphaFoldDB" id="A0A8J4DK03"/>
<gene>
    <name evidence="12" type="primary">pip</name>
    <name evidence="12" type="ORF">Sya03_40890</name>
</gene>
<dbReference type="Gene3D" id="3.40.50.1820">
    <property type="entry name" value="alpha/beta hydrolase"/>
    <property type="match status" value="1"/>
</dbReference>
<keyword evidence="7 8" id="KW-0378">Hydrolase</keyword>
<name>A0A8J4DK03_9ACTN</name>
<evidence type="ECO:0000256" key="6">
    <source>
        <dbReference type="ARBA" id="ARBA00022670"/>
    </source>
</evidence>
<feature type="active site" description="Proton donor" evidence="9">
    <location>
        <position position="299"/>
    </location>
</feature>
<evidence type="ECO:0000256" key="2">
    <source>
        <dbReference type="ARBA" id="ARBA00004496"/>
    </source>
</evidence>
<dbReference type="SUPFAM" id="SSF53474">
    <property type="entry name" value="alpha/beta-Hydrolases"/>
    <property type="match status" value="1"/>
</dbReference>
<evidence type="ECO:0000259" key="11">
    <source>
        <dbReference type="Pfam" id="PF00561"/>
    </source>
</evidence>
<protein>
    <recommendedName>
        <fullName evidence="8 10">Proline iminopeptidase</fullName>
        <shortName evidence="8">PIP</shortName>
        <ecNumber evidence="8 10">3.4.11.5</ecNumber>
    </recommendedName>
    <alternativeName>
        <fullName evidence="8">Prolyl aminopeptidase</fullName>
    </alternativeName>
</protein>
<keyword evidence="5 8" id="KW-0963">Cytoplasm</keyword>
<dbReference type="InterPro" id="IPR002410">
    <property type="entry name" value="Peptidase_S33"/>
</dbReference>
<dbReference type="PANTHER" id="PTHR43722:SF1">
    <property type="entry name" value="PROLINE IMINOPEPTIDASE"/>
    <property type="match status" value="1"/>
</dbReference>
<evidence type="ECO:0000256" key="1">
    <source>
        <dbReference type="ARBA" id="ARBA00001585"/>
    </source>
</evidence>
<keyword evidence="4 8" id="KW-0031">Aminopeptidase</keyword>
<evidence type="ECO:0000256" key="8">
    <source>
        <dbReference type="PIRNR" id="PIRNR006431"/>
    </source>
</evidence>
<dbReference type="InterPro" id="IPR005944">
    <property type="entry name" value="Pro_iminopeptidase"/>
</dbReference>
<comment type="catalytic activity">
    <reaction evidence="1 8 10">
        <text>Release of N-terminal proline from a peptide.</text>
        <dbReference type="EC" id="3.4.11.5"/>
    </reaction>
</comment>
<dbReference type="GO" id="GO:0005737">
    <property type="term" value="C:cytoplasm"/>
    <property type="evidence" value="ECO:0007669"/>
    <property type="project" value="UniProtKB-SubCell"/>
</dbReference>
<evidence type="ECO:0000256" key="7">
    <source>
        <dbReference type="ARBA" id="ARBA00022801"/>
    </source>
</evidence>
<evidence type="ECO:0000313" key="12">
    <source>
        <dbReference type="EMBL" id="GIJ04737.1"/>
    </source>
</evidence>
<evidence type="ECO:0000256" key="9">
    <source>
        <dbReference type="PIRSR" id="PIRSR006431-1"/>
    </source>
</evidence>
<comment type="similarity">
    <text evidence="3 8 10">Belongs to the peptidase S33 family.</text>
</comment>
<proteinExistence type="inferred from homology"/>
<dbReference type="InterPro" id="IPR029058">
    <property type="entry name" value="AB_hydrolase_fold"/>
</dbReference>
<reference evidence="12" key="1">
    <citation type="submission" date="2021-01" db="EMBL/GenBank/DDBJ databases">
        <title>Whole genome shotgun sequence of Spirilliplanes yamanashiensis NBRC 15828.</title>
        <authorList>
            <person name="Komaki H."/>
            <person name="Tamura T."/>
        </authorList>
    </citation>
    <scope>NUCLEOTIDE SEQUENCE</scope>
    <source>
        <strain evidence="12">NBRC 15828</strain>
    </source>
</reference>
<comment type="subcellular location">
    <subcellularLocation>
        <location evidence="2 8">Cytoplasm</location>
    </subcellularLocation>
</comment>
<dbReference type="GO" id="GO:0004177">
    <property type="term" value="F:aminopeptidase activity"/>
    <property type="evidence" value="ECO:0007669"/>
    <property type="project" value="UniProtKB-UniRule"/>
</dbReference>
<evidence type="ECO:0000313" key="13">
    <source>
        <dbReference type="Proteomes" id="UP000652013"/>
    </source>
</evidence>
<feature type="domain" description="AB hydrolase-1" evidence="11">
    <location>
        <begin position="38"/>
        <end position="186"/>
    </location>
</feature>
<dbReference type="PANTHER" id="PTHR43722">
    <property type="entry name" value="PROLINE IMINOPEPTIDASE"/>
    <property type="match status" value="1"/>
</dbReference>
<dbReference type="PRINTS" id="PR00793">
    <property type="entry name" value="PROAMNOPTASE"/>
</dbReference>
<dbReference type="PIRSF" id="PIRSF006431">
    <property type="entry name" value="Pept_S33"/>
    <property type="match status" value="1"/>
</dbReference>
<evidence type="ECO:0000256" key="4">
    <source>
        <dbReference type="ARBA" id="ARBA00022438"/>
    </source>
</evidence>
<dbReference type="EC" id="3.4.11.5" evidence="8 10"/>
<feature type="active site" evidence="9">
    <location>
        <position position="270"/>
    </location>
</feature>
<comment type="caution">
    <text evidence="12">The sequence shown here is derived from an EMBL/GenBank/DDBJ whole genome shotgun (WGS) entry which is preliminary data.</text>
</comment>
<accession>A0A8J4DK03</accession>
<keyword evidence="6 8" id="KW-0645">Protease</keyword>
<dbReference type="InterPro" id="IPR000073">
    <property type="entry name" value="AB_hydrolase_1"/>
</dbReference>
<dbReference type="Pfam" id="PF00561">
    <property type="entry name" value="Abhydrolase_1"/>
    <property type="match status" value="1"/>
</dbReference>
<dbReference type="EMBL" id="BOOY01000029">
    <property type="protein sequence ID" value="GIJ04737.1"/>
    <property type="molecule type" value="Genomic_DNA"/>
</dbReference>
<dbReference type="RefSeq" id="WP_203939959.1">
    <property type="nucleotide sequence ID" value="NZ_BAAAGJ010000005.1"/>
</dbReference>
<evidence type="ECO:0000256" key="10">
    <source>
        <dbReference type="RuleBase" id="RU003421"/>
    </source>
</evidence>
<sequence>MTELFDETEPYDSGMLAVGDGHAVYYEQVGNPRGVPALVLHGGPGSGAAPGWRRWFDPAVYRAVLFDQRGCGRSTPSAAEPDADLSVNTLPHLLADIERLRAHLGVERWLLFGGSWGATLGLAYAQQHAAAVSAVVLFSVTTTTAGEVHWITREMGRVFPEAWEQFRDAVPPAERDGSLVDAYARLLADADPAVRDAAARAWCAWEDTHVSILGPVEPDERYADPDFRLAFARLVTHYWRHAAWRAPGELRDGAARLAGVPGVLVTGRADVSSPPVIAWEVARAWGPAVRLHIVDGAAHGSGGMGDILRSALSRFGTELSS</sequence>
<evidence type="ECO:0000256" key="5">
    <source>
        <dbReference type="ARBA" id="ARBA00022490"/>
    </source>
</evidence>
<keyword evidence="13" id="KW-1185">Reference proteome</keyword>
<dbReference type="Proteomes" id="UP000652013">
    <property type="component" value="Unassembled WGS sequence"/>
</dbReference>
<dbReference type="NCBIfam" id="TIGR01249">
    <property type="entry name" value="pro_imino_pep_1"/>
    <property type="match status" value="1"/>
</dbReference>